<dbReference type="EMBL" id="BLLL01000001">
    <property type="protein sequence ID" value="GFH62270.1"/>
    <property type="molecule type" value="Genomic_DNA"/>
</dbReference>
<keyword evidence="1" id="KW-0732">Signal</keyword>
<dbReference type="Proteomes" id="UP000505077">
    <property type="component" value="Unassembled WGS sequence"/>
</dbReference>
<feature type="chain" id="PRO_5026931601" evidence="1">
    <location>
        <begin position="23"/>
        <end position="100"/>
    </location>
</feature>
<evidence type="ECO:0000256" key="1">
    <source>
        <dbReference type="SAM" id="SignalP"/>
    </source>
</evidence>
<sequence length="100" mass="11078">MPVLRFFVLPALAWLLSGESIAAPSGTKYYSLDVPSDWGIVKGPSKEKDAVTYRWSKNHKNARSPSQSVRVIPARRILSTPCAAPIKTLFPARKNINLEV</sequence>
<feature type="signal peptide" evidence="1">
    <location>
        <begin position="1"/>
        <end position="22"/>
    </location>
</feature>
<organism evidence="2 3">
    <name type="scientific">Candidatus Desulfovibrio kirbyi</name>
    <dbReference type="NCBI Taxonomy" id="2696086"/>
    <lineage>
        <taxon>Bacteria</taxon>
        <taxon>Pseudomonadati</taxon>
        <taxon>Thermodesulfobacteriota</taxon>
        <taxon>Desulfovibrionia</taxon>
        <taxon>Desulfovibrionales</taxon>
        <taxon>Desulfovibrionaceae</taxon>
        <taxon>Desulfovibrio</taxon>
    </lineage>
</organism>
<comment type="caution">
    <text evidence="2">The sequence shown here is derived from an EMBL/GenBank/DDBJ whole genome shotgun (WGS) entry which is preliminary data.</text>
</comment>
<name>A0A6L2R3X0_9BACT</name>
<reference evidence="2 3" key="1">
    <citation type="journal article" date="2020" name="ISME J.">
        <title>Parallel Reductive Genome Evolution in Desulfovibrio Ectosymbionts Independently Acquired by Trichonympha Protists in the Termite Gut.</title>
        <authorList>
            <person name="Takeuchi M."/>
            <person name="Kuwahara H."/>
            <person name="Murakami T."/>
            <person name="Takahashi K."/>
            <person name="Kajitani R."/>
            <person name="Toyoda A."/>
            <person name="Itoh T."/>
            <person name="Ohkuma M."/>
            <person name="Hongoh Y."/>
        </authorList>
    </citation>
    <scope>NUCLEOTIDE SEQUENCE [LARGE SCALE GENOMIC DNA]</scope>
    <source>
        <strain evidence="2">ZnDsv-02</strain>
    </source>
</reference>
<evidence type="ECO:0000313" key="2">
    <source>
        <dbReference type="EMBL" id="GFH62270.1"/>
    </source>
</evidence>
<accession>A0A6L2R3X0</accession>
<gene>
    <name evidence="2" type="ORF">ZNDK_0041</name>
</gene>
<dbReference type="AlphaFoldDB" id="A0A6L2R3X0"/>
<proteinExistence type="predicted"/>
<evidence type="ECO:0000313" key="3">
    <source>
        <dbReference type="Proteomes" id="UP000505077"/>
    </source>
</evidence>
<protein>
    <submittedName>
        <fullName evidence="2">Uncharacterized protein</fullName>
    </submittedName>
</protein>